<dbReference type="SUPFAM" id="SSF53756">
    <property type="entry name" value="UDP-Glycosyltransferase/glycogen phosphorylase"/>
    <property type="match status" value="1"/>
</dbReference>
<dbReference type="Proteomes" id="UP000498980">
    <property type="component" value="Unassembled WGS sequence"/>
</dbReference>
<evidence type="ECO:0000313" key="6">
    <source>
        <dbReference type="Proteomes" id="UP000530403"/>
    </source>
</evidence>
<dbReference type="GO" id="GO:0008713">
    <property type="term" value="F:ADP-heptose-lipopolysaccharide heptosyltransferase activity"/>
    <property type="evidence" value="ECO:0007669"/>
    <property type="project" value="TreeGrafter"/>
</dbReference>
<keyword evidence="2 4" id="KW-0808">Transferase</keyword>
<proteinExistence type="predicted"/>
<reference evidence="3 5" key="1">
    <citation type="submission" date="2020-05" db="EMBL/GenBank/DDBJ databases">
        <title>Whole genome shotgun sequence of Streptomyces fulvorobeus NBRC 15897.</title>
        <authorList>
            <person name="Komaki H."/>
            <person name="Tamura T."/>
        </authorList>
    </citation>
    <scope>NUCLEOTIDE SEQUENCE [LARGE SCALE GENOMIC DNA]</scope>
    <source>
        <strain evidence="3 5">NBRC 15897</strain>
    </source>
</reference>
<dbReference type="Pfam" id="PF01075">
    <property type="entry name" value="Glyco_transf_9"/>
    <property type="match status" value="1"/>
</dbReference>
<keyword evidence="1" id="KW-0328">Glycosyltransferase</keyword>
<dbReference type="GO" id="GO:0005829">
    <property type="term" value="C:cytosol"/>
    <property type="evidence" value="ECO:0007669"/>
    <property type="project" value="TreeGrafter"/>
</dbReference>
<evidence type="ECO:0000313" key="3">
    <source>
        <dbReference type="EMBL" id="GFN00905.1"/>
    </source>
</evidence>
<accession>A0A7J0CGK6</accession>
<dbReference type="EMBL" id="JACCCF010000001">
    <property type="protein sequence ID" value="NYE44380.1"/>
    <property type="molecule type" value="Genomic_DNA"/>
</dbReference>
<dbReference type="EMBL" id="BLWC01000001">
    <property type="protein sequence ID" value="GFN00905.1"/>
    <property type="molecule type" value="Genomic_DNA"/>
</dbReference>
<keyword evidence="5" id="KW-1185">Reference proteome</keyword>
<dbReference type="InterPro" id="IPR051199">
    <property type="entry name" value="LPS_LOS_Heptosyltrfase"/>
</dbReference>
<dbReference type="CDD" id="cd03789">
    <property type="entry name" value="GT9_LPS_heptosyltransferase"/>
    <property type="match status" value="1"/>
</dbReference>
<dbReference type="Proteomes" id="UP000530403">
    <property type="component" value="Unassembled WGS sequence"/>
</dbReference>
<protein>
    <submittedName>
        <fullName evidence="4">ADP-heptose:LPS heptosyltransferase</fullName>
    </submittedName>
</protein>
<evidence type="ECO:0000256" key="2">
    <source>
        <dbReference type="ARBA" id="ARBA00022679"/>
    </source>
</evidence>
<dbReference type="GO" id="GO:0009244">
    <property type="term" value="P:lipopolysaccharide core region biosynthetic process"/>
    <property type="evidence" value="ECO:0007669"/>
    <property type="project" value="TreeGrafter"/>
</dbReference>
<dbReference type="InterPro" id="IPR002201">
    <property type="entry name" value="Glyco_trans_9"/>
</dbReference>
<organism evidence="3 5">
    <name type="scientific">Streptomyces fulvorobeus</name>
    <dbReference type="NCBI Taxonomy" id="284028"/>
    <lineage>
        <taxon>Bacteria</taxon>
        <taxon>Bacillati</taxon>
        <taxon>Actinomycetota</taxon>
        <taxon>Actinomycetes</taxon>
        <taxon>Kitasatosporales</taxon>
        <taxon>Streptomycetaceae</taxon>
        <taxon>Streptomyces</taxon>
    </lineage>
</organism>
<evidence type="ECO:0000313" key="4">
    <source>
        <dbReference type="EMBL" id="NYE44380.1"/>
    </source>
</evidence>
<dbReference type="RefSeq" id="WP_173317085.1">
    <property type="nucleotide sequence ID" value="NZ_BAAAUE010000022.1"/>
</dbReference>
<reference evidence="4 6" key="2">
    <citation type="submission" date="2020-07" db="EMBL/GenBank/DDBJ databases">
        <title>Sequencing the genomes of 1000 actinobacteria strains.</title>
        <authorList>
            <person name="Klenk H.-P."/>
        </authorList>
    </citation>
    <scope>NUCLEOTIDE SEQUENCE [LARGE SCALE GENOMIC DNA]</scope>
    <source>
        <strain evidence="4 6">DSM 41455</strain>
    </source>
</reference>
<dbReference type="PANTHER" id="PTHR30160">
    <property type="entry name" value="TETRAACYLDISACCHARIDE 4'-KINASE-RELATED"/>
    <property type="match status" value="1"/>
</dbReference>
<evidence type="ECO:0000313" key="5">
    <source>
        <dbReference type="Proteomes" id="UP000498980"/>
    </source>
</evidence>
<gene>
    <name evidence="4" type="ORF">HEB29_005391</name>
    <name evidence="3" type="ORF">Sfulv_57150</name>
</gene>
<dbReference type="AlphaFoldDB" id="A0A7J0CGK6"/>
<sequence length="341" mass="35290">MTCPADGTHRTAGPVPRRPTVLVLRALGLGDLLAGVPALRGVRRAFPTHEIVLAAPAGLAPAVRATGAVDTHFTTADNGRQVPSLTHWAGPPPVLAIDLHGNGPLSHRALAALTPGRLLSYACPEPGHPAPPRWRAGEHERRRWCRFLTAYGVPADPDDVRIEPPAPPSKAPGAVVLHPGADSAARRWPADRYAAVAAGLRDAGRRVVLSGGPGEEALCAAVAQRAGLEPRDNLAGTLTFDDLSALVARAALLVSGDTGPAHLAFAHGTPSVTLFGPVAPGLWGPPAGRRHTALWHPGPPGDPHATRPDPLLLRLGAAQVLAAALSTLRYGHSTEGVTAHV</sequence>
<dbReference type="Gene3D" id="3.40.50.2000">
    <property type="entry name" value="Glycogen Phosphorylase B"/>
    <property type="match status" value="2"/>
</dbReference>
<comment type="caution">
    <text evidence="3">The sequence shown here is derived from an EMBL/GenBank/DDBJ whole genome shotgun (WGS) entry which is preliminary data.</text>
</comment>
<name>A0A7J0CGK6_9ACTN</name>
<evidence type="ECO:0000256" key="1">
    <source>
        <dbReference type="ARBA" id="ARBA00022676"/>
    </source>
</evidence>
<dbReference type="PANTHER" id="PTHR30160:SF1">
    <property type="entry name" value="LIPOPOLYSACCHARIDE 1,2-N-ACETYLGLUCOSAMINETRANSFERASE-RELATED"/>
    <property type="match status" value="1"/>
</dbReference>